<accession>A0AAE0VN33</accession>
<reference evidence="1" key="2">
    <citation type="journal article" date="2021" name="Genome Biol. Evol.">
        <title>Developing a high-quality reference genome for a parasitic bivalve with doubly uniparental inheritance (Bivalvia: Unionida).</title>
        <authorList>
            <person name="Smith C.H."/>
        </authorList>
    </citation>
    <scope>NUCLEOTIDE SEQUENCE</scope>
    <source>
        <strain evidence="1">CHS0354</strain>
        <tissue evidence="1">Mantle</tissue>
    </source>
</reference>
<gene>
    <name evidence="1" type="ORF">CHS0354_017508</name>
</gene>
<organism evidence="1 2">
    <name type="scientific">Potamilus streckersoni</name>
    <dbReference type="NCBI Taxonomy" id="2493646"/>
    <lineage>
        <taxon>Eukaryota</taxon>
        <taxon>Metazoa</taxon>
        <taxon>Spiralia</taxon>
        <taxon>Lophotrochozoa</taxon>
        <taxon>Mollusca</taxon>
        <taxon>Bivalvia</taxon>
        <taxon>Autobranchia</taxon>
        <taxon>Heteroconchia</taxon>
        <taxon>Palaeoheterodonta</taxon>
        <taxon>Unionida</taxon>
        <taxon>Unionoidea</taxon>
        <taxon>Unionidae</taxon>
        <taxon>Ambleminae</taxon>
        <taxon>Lampsilini</taxon>
        <taxon>Potamilus</taxon>
    </lineage>
</organism>
<dbReference type="AlphaFoldDB" id="A0AAE0VN33"/>
<comment type="caution">
    <text evidence="1">The sequence shown here is derived from an EMBL/GenBank/DDBJ whole genome shotgun (WGS) entry which is preliminary data.</text>
</comment>
<reference evidence="1" key="3">
    <citation type="submission" date="2023-05" db="EMBL/GenBank/DDBJ databases">
        <authorList>
            <person name="Smith C.H."/>
        </authorList>
    </citation>
    <scope>NUCLEOTIDE SEQUENCE</scope>
    <source>
        <strain evidence="1">CHS0354</strain>
        <tissue evidence="1">Mantle</tissue>
    </source>
</reference>
<dbReference type="EMBL" id="JAEAOA010001085">
    <property type="protein sequence ID" value="KAK3584338.1"/>
    <property type="molecule type" value="Genomic_DNA"/>
</dbReference>
<dbReference type="Proteomes" id="UP001195483">
    <property type="component" value="Unassembled WGS sequence"/>
</dbReference>
<proteinExistence type="predicted"/>
<reference evidence="1" key="1">
    <citation type="journal article" date="2021" name="Genome Biol. Evol.">
        <title>A High-Quality Reference Genome for a Parasitic Bivalve with Doubly Uniparental Inheritance (Bivalvia: Unionida).</title>
        <authorList>
            <person name="Smith C.H."/>
        </authorList>
    </citation>
    <scope>NUCLEOTIDE SEQUENCE</scope>
    <source>
        <strain evidence="1">CHS0354</strain>
    </source>
</reference>
<evidence type="ECO:0000313" key="1">
    <source>
        <dbReference type="EMBL" id="KAK3584338.1"/>
    </source>
</evidence>
<sequence>MALLGKTDVGFRQIGGKVTVPNDARAKLMYYLNCMCTVVDLDDTAPNLQRLRDFQNYYLTLDDLERLITMCLFLPPEIFINNCIFQEDALCGDSNNKFYEITQVKHRFLVSGNVVIGGQNRQVNKIMAFKLAWLNNNYYIPLQTLLQQRQMRRQNATMLCTVS</sequence>
<evidence type="ECO:0000313" key="2">
    <source>
        <dbReference type="Proteomes" id="UP001195483"/>
    </source>
</evidence>
<keyword evidence="2" id="KW-1185">Reference proteome</keyword>
<protein>
    <submittedName>
        <fullName evidence="1">Uncharacterized protein</fullName>
    </submittedName>
</protein>
<name>A0AAE0VN33_9BIVA</name>